<evidence type="ECO:0000256" key="1">
    <source>
        <dbReference type="SAM" id="MobiDB-lite"/>
    </source>
</evidence>
<dbReference type="Pfam" id="PF02720">
    <property type="entry name" value="DUF222"/>
    <property type="match status" value="1"/>
</dbReference>
<keyword evidence="3" id="KW-0255">Endonuclease</keyword>
<dbReference type="InterPro" id="IPR003870">
    <property type="entry name" value="DUF222"/>
</dbReference>
<gene>
    <name evidence="3" type="ORF">AUR04nite_08760</name>
</gene>
<evidence type="ECO:0000313" key="3">
    <source>
        <dbReference type="EMBL" id="GED05344.1"/>
    </source>
</evidence>
<dbReference type="OrthoDB" id="5197219at2"/>
<feature type="region of interest" description="Disordered" evidence="1">
    <location>
        <begin position="1"/>
        <end position="36"/>
    </location>
</feature>
<keyword evidence="4" id="KW-1185">Reference proteome</keyword>
<comment type="caution">
    <text evidence="3">The sequence shown here is derived from an EMBL/GenBank/DDBJ whole genome shotgun (WGS) entry which is preliminary data.</text>
</comment>
<name>A0A4Y4DN83_GLUUR</name>
<reference evidence="3 4" key="1">
    <citation type="submission" date="2019-06" db="EMBL/GenBank/DDBJ databases">
        <title>Whole genome shotgun sequence of Glutamicibacter uratoxydans NBRC 15515.</title>
        <authorList>
            <person name="Hosoyama A."/>
            <person name="Uohara A."/>
            <person name="Ohji S."/>
            <person name="Ichikawa N."/>
        </authorList>
    </citation>
    <scope>NUCLEOTIDE SEQUENCE [LARGE SCALE GENOMIC DNA]</scope>
    <source>
        <strain evidence="3 4">NBRC 15515</strain>
    </source>
</reference>
<dbReference type="SMART" id="SM00507">
    <property type="entry name" value="HNHc"/>
    <property type="match status" value="1"/>
</dbReference>
<evidence type="ECO:0000313" key="4">
    <source>
        <dbReference type="Proteomes" id="UP000316612"/>
    </source>
</evidence>
<sequence length="544" mass="60438">MAYNRYHPDSDDDEPLNPNLLPGPTPGQRNTAGNDGDWGSALTQDLYFSRLKDTVEELAGITPSLDPATGLTRLALISRLRSMIDASESVLMADSFEYLCRAEAAVRSDNARIDEPGALTKEEALAQGMSEADWLTNVSEFFYRINTDDANTARTSFVAEAALATRETTSHTFSRLAEAETLRHLLPNTLDALASGIITSKAASNIVKYTRGLDEQDMARMEHQLLPAAKAHITDTAIAQRARRLREKLHPTSLEERHRKSAKDRKVSYWAEKNGMAAILMRGPAPDLIAVMNTLNHHLKDLSTLEKEQPADARRTADQLRFDSLRDALIDGWPAGGGSTLHTKVAVTIPAIELLADKKKGLAELEGYGPIPMGVALKLAADAPSMLRVLTDPWTGAVIDVERSKYRPPQAMRDLLRYRDQCCQFPGCNRSPEHSEADHIDDWAKGGSTNRKNMKLLCKQHQMFKHALGWNYRYTPDGAATWYSPMGQTCVEVPGSVMSIQNFDCVASKTPERPRMEITRHLQWLLGIDDEDRIDGPNLYFVGE</sequence>
<protein>
    <submittedName>
        <fullName evidence="3">HNH endonuclease</fullName>
    </submittedName>
</protein>
<feature type="domain" description="HNH nuclease" evidence="2">
    <location>
        <begin position="411"/>
        <end position="463"/>
    </location>
</feature>
<evidence type="ECO:0000259" key="2">
    <source>
        <dbReference type="SMART" id="SM00507"/>
    </source>
</evidence>
<proteinExistence type="predicted"/>
<dbReference type="Gene3D" id="1.10.30.50">
    <property type="match status" value="1"/>
</dbReference>
<dbReference type="AlphaFoldDB" id="A0A4Y4DN83"/>
<dbReference type="EMBL" id="BJNY01000004">
    <property type="protein sequence ID" value="GED05344.1"/>
    <property type="molecule type" value="Genomic_DNA"/>
</dbReference>
<dbReference type="CDD" id="cd00085">
    <property type="entry name" value="HNHc"/>
    <property type="match status" value="1"/>
</dbReference>
<keyword evidence="3" id="KW-0378">Hydrolase</keyword>
<dbReference type="Proteomes" id="UP000316612">
    <property type="component" value="Unassembled WGS sequence"/>
</dbReference>
<organism evidence="3 4">
    <name type="scientific">Glutamicibacter uratoxydans</name>
    <name type="common">Arthrobacter uratoxydans</name>
    <dbReference type="NCBI Taxonomy" id="43667"/>
    <lineage>
        <taxon>Bacteria</taxon>
        <taxon>Bacillati</taxon>
        <taxon>Actinomycetota</taxon>
        <taxon>Actinomycetes</taxon>
        <taxon>Micrococcales</taxon>
        <taxon>Micrococcaceae</taxon>
        <taxon>Glutamicibacter</taxon>
    </lineage>
</organism>
<dbReference type="RefSeq" id="WP_141362310.1">
    <property type="nucleotide sequence ID" value="NZ_BAAAJL010000001.1"/>
</dbReference>
<keyword evidence="3" id="KW-0540">Nuclease</keyword>
<accession>A0A4Y4DN83</accession>
<dbReference type="InterPro" id="IPR003615">
    <property type="entry name" value="HNH_nuc"/>
</dbReference>
<dbReference type="GO" id="GO:0004519">
    <property type="term" value="F:endonuclease activity"/>
    <property type="evidence" value="ECO:0007669"/>
    <property type="project" value="UniProtKB-KW"/>
</dbReference>